<keyword evidence="2 6" id="KW-0689">Ribosomal protein</keyword>
<dbReference type="GO" id="GO:0006412">
    <property type="term" value="P:translation"/>
    <property type="evidence" value="ECO:0007669"/>
    <property type="project" value="InterPro"/>
</dbReference>
<dbReference type="AlphaFoldDB" id="A0A6G1S5L5"/>
<dbReference type="SUPFAM" id="SSF47973">
    <property type="entry name" value="Ribosomal protein S7"/>
    <property type="match status" value="1"/>
</dbReference>
<accession>A0A6G1S5L5</accession>
<name>A0A6G1S5L5_9ACAR</name>
<comment type="similarity">
    <text evidence="1">Belongs to the universal ribosomal protein uS7 family.</text>
</comment>
<dbReference type="PANTHER" id="PTHR11205">
    <property type="entry name" value="RIBOSOMAL PROTEIN S7"/>
    <property type="match status" value="1"/>
</dbReference>
<evidence type="ECO:0000256" key="3">
    <source>
        <dbReference type="ARBA" id="ARBA00023274"/>
    </source>
</evidence>
<evidence type="ECO:0000256" key="1">
    <source>
        <dbReference type="ARBA" id="ARBA00007151"/>
    </source>
</evidence>
<evidence type="ECO:0000313" key="6">
    <source>
        <dbReference type="EMBL" id="MDE45794.1"/>
    </source>
</evidence>
<sequence>MLTTTSAASIAALTAGCRIASRGLSPVQTRSNLIQCQQVRFARKTFALKYRYGLRPLYTDHLYNEAVEQNRLDDLSYQQIRFNLLWETNSPLQDDVVERYLRYMQRDGRRYLLYELLHKTFYEIKTIQYKRFKKLEAKKAASSANSQEKDTQKKTALDTGDEESLELNPVQLFHMAVDNCKPYVITTRIKRGGAVYQVPTPVRRGESEWLAMKWLNDLVKERPKPRVRHYHEELAQEIIDAANNRGKVVKKKDDMHKLAQANKAYSHYRWG</sequence>
<feature type="region of interest" description="Disordered" evidence="4">
    <location>
        <begin position="140"/>
        <end position="162"/>
    </location>
</feature>
<evidence type="ECO:0000259" key="5">
    <source>
        <dbReference type="Pfam" id="PF00177"/>
    </source>
</evidence>
<dbReference type="EMBL" id="GGYP01001023">
    <property type="protein sequence ID" value="MDE45794.1"/>
    <property type="molecule type" value="Transcribed_RNA"/>
</dbReference>
<feature type="domain" description="Small ribosomal subunit protein uS7" evidence="5">
    <location>
        <begin position="92"/>
        <end position="263"/>
    </location>
</feature>
<gene>
    <name evidence="6" type="primary">mRpS7</name>
    <name evidence="6" type="ORF">g.2956</name>
</gene>
<organism evidence="6">
    <name type="scientific">Aceria tosichella</name>
    <name type="common">wheat curl mite</name>
    <dbReference type="NCBI Taxonomy" id="561515"/>
    <lineage>
        <taxon>Eukaryota</taxon>
        <taxon>Metazoa</taxon>
        <taxon>Ecdysozoa</taxon>
        <taxon>Arthropoda</taxon>
        <taxon>Chelicerata</taxon>
        <taxon>Arachnida</taxon>
        <taxon>Acari</taxon>
        <taxon>Acariformes</taxon>
        <taxon>Trombidiformes</taxon>
        <taxon>Prostigmata</taxon>
        <taxon>Eupodina</taxon>
        <taxon>Eriophyoidea</taxon>
        <taxon>Eriophyidae</taxon>
        <taxon>Eriophyinae</taxon>
        <taxon>Aceriini</taxon>
        <taxon>Aceria</taxon>
    </lineage>
</organism>
<reference evidence="6" key="1">
    <citation type="submission" date="2018-10" db="EMBL/GenBank/DDBJ databases">
        <title>Transcriptome assembly of Aceria tosichella (Wheat curl mite) Type 2.</title>
        <authorList>
            <person name="Scully E.D."/>
            <person name="Geib S.M."/>
            <person name="Palmer N.A."/>
            <person name="Gupta A.K."/>
            <person name="Sarath G."/>
            <person name="Tatineni S."/>
        </authorList>
    </citation>
    <scope>NUCLEOTIDE SEQUENCE</scope>
    <source>
        <strain evidence="6">LincolnNE</strain>
    </source>
</reference>
<evidence type="ECO:0000256" key="4">
    <source>
        <dbReference type="SAM" id="MobiDB-lite"/>
    </source>
</evidence>
<keyword evidence="3" id="KW-0687">Ribonucleoprotein</keyword>
<feature type="compositionally biased region" description="Basic and acidic residues" evidence="4">
    <location>
        <begin position="147"/>
        <end position="156"/>
    </location>
</feature>
<protein>
    <submittedName>
        <fullName evidence="6">28S ribosomal protein S7, mitochondrial</fullName>
    </submittedName>
</protein>
<dbReference type="GO" id="GO:0005840">
    <property type="term" value="C:ribosome"/>
    <property type="evidence" value="ECO:0007669"/>
    <property type="project" value="UniProtKB-KW"/>
</dbReference>
<dbReference type="InterPro" id="IPR000235">
    <property type="entry name" value="Ribosomal_uS7"/>
</dbReference>
<dbReference type="GO" id="GO:1990904">
    <property type="term" value="C:ribonucleoprotein complex"/>
    <property type="evidence" value="ECO:0007669"/>
    <property type="project" value="UniProtKB-KW"/>
</dbReference>
<dbReference type="Gene3D" id="1.10.455.10">
    <property type="entry name" value="Ribosomal protein S7 domain"/>
    <property type="match status" value="1"/>
</dbReference>
<proteinExistence type="inferred from homology"/>
<evidence type="ECO:0000256" key="2">
    <source>
        <dbReference type="ARBA" id="ARBA00022980"/>
    </source>
</evidence>
<dbReference type="InterPro" id="IPR023798">
    <property type="entry name" value="Ribosomal_uS7_dom"/>
</dbReference>
<dbReference type="Pfam" id="PF00177">
    <property type="entry name" value="Ribosomal_S7"/>
    <property type="match status" value="1"/>
</dbReference>
<dbReference type="InterPro" id="IPR036823">
    <property type="entry name" value="Ribosomal_uS7_dom_sf"/>
</dbReference>